<feature type="domain" description="DUF1985" evidence="6">
    <location>
        <begin position="272"/>
        <end position="404"/>
    </location>
</feature>
<dbReference type="InterPro" id="IPR038765">
    <property type="entry name" value="Papain-like_cys_pep_sf"/>
</dbReference>
<dbReference type="Gene3D" id="3.40.395.10">
    <property type="entry name" value="Adenoviral Proteinase, Chain A"/>
    <property type="match status" value="1"/>
</dbReference>
<dbReference type="Pfam" id="PF05911">
    <property type="entry name" value="FPP"/>
    <property type="match status" value="1"/>
</dbReference>
<evidence type="ECO:0000256" key="2">
    <source>
        <dbReference type="ARBA" id="ARBA00022670"/>
    </source>
</evidence>
<dbReference type="Proteomes" id="UP000436088">
    <property type="component" value="Unassembled WGS sequence"/>
</dbReference>
<dbReference type="EMBL" id="VEPZ02000880">
    <property type="protein sequence ID" value="KAE8713131.1"/>
    <property type="molecule type" value="Genomic_DNA"/>
</dbReference>
<comment type="caution">
    <text evidence="7">The sequence shown here is derived from an EMBL/GenBank/DDBJ whole genome shotgun (WGS) entry which is preliminary data.</text>
</comment>
<evidence type="ECO:0000259" key="5">
    <source>
        <dbReference type="Pfam" id="PF02902"/>
    </source>
</evidence>
<keyword evidence="3" id="KW-0378">Hydrolase</keyword>
<evidence type="ECO:0000256" key="3">
    <source>
        <dbReference type="ARBA" id="ARBA00022801"/>
    </source>
</evidence>
<evidence type="ECO:0000313" key="8">
    <source>
        <dbReference type="Proteomes" id="UP000436088"/>
    </source>
</evidence>
<feature type="region of interest" description="Disordered" evidence="4">
    <location>
        <begin position="635"/>
        <end position="663"/>
    </location>
</feature>
<dbReference type="PANTHER" id="PTHR48449">
    <property type="entry name" value="DUF1985 DOMAIN-CONTAINING PROTEIN"/>
    <property type="match status" value="1"/>
</dbReference>
<organism evidence="7 8">
    <name type="scientific">Hibiscus syriacus</name>
    <name type="common">Rose of Sharon</name>
    <dbReference type="NCBI Taxonomy" id="106335"/>
    <lineage>
        <taxon>Eukaryota</taxon>
        <taxon>Viridiplantae</taxon>
        <taxon>Streptophyta</taxon>
        <taxon>Embryophyta</taxon>
        <taxon>Tracheophyta</taxon>
        <taxon>Spermatophyta</taxon>
        <taxon>Magnoliopsida</taxon>
        <taxon>eudicotyledons</taxon>
        <taxon>Gunneridae</taxon>
        <taxon>Pentapetalae</taxon>
        <taxon>rosids</taxon>
        <taxon>malvids</taxon>
        <taxon>Malvales</taxon>
        <taxon>Malvaceae</taxon>
        <taxon>Malvoideae</taxon>
        <taxon>Hibiscus</taxon>
    </lineage>
</organism>
<feature type="compositionally biased region" description="Basic and acidic residues" evidence="4">
    <location>
        <begin position="492"/>
        <end position="510"/>
    </location>
</feature>
<evidence type="ECO:0008006" key="9">
    <source>
        <dbReference type="Google" id="ProtNLM"/>
    </source>
</evidence>
<dbReference type="GO" id="GO:0006508">
    <property type="term" value="P:proteolysis"/>
    <property type="evidence" value="ECO:0007669"/>
    <property type="project" value="UniProtKB-KW"/>
</dbReference>
<comment type="similarity">
    <text evidence="1">Belongs to the peptidase C48 family.</text>
</comment>
<gene>
    <name evidence="7" type="ORF">F3Y22_tig00110214pilonHSYRG00033</name>
</gene>
<dbReference type="InterPro" id="IPR003653">
    <property type="entry name" value="Peptidase_C48_C"/>
</dbReference>
<keyword evidence="2" id="KW-0645">Protease</keyword>
<dbReference type="Pfam" id="PF02902">
    <property type="entry name" value="Peptidase_C48"/>
    <property type="match status" value="1"/>
</dbReference>
<dbReference type="InterPro" id="IPR015410">
    <property type="entry name" value="DUF1985"/>
</dbReference>
<evidence type="ECO:0000256" key="4">
    <source>
        <dbReference type="SAM" id="MobiDB-lite"/>
    </source>
</evidence>
<dbReference type="AlphaFoldDB" id="A0A6A3BAB5"/>
<dbReference type="Pfam" id="PF09331">
    <property type="entry name" value="DUF1985"/>
    <property type="match status" value="1"/>
</dbReference>
<protein>
    <recommendedName>
        <fullName evidence="9">Ubiquitin-like protease family profile domain-containing protein</fullName>
    </recommendedName>
</protein>
<dbReference type="Gene3D" id="1.20.5.170">
    <property type="match status" value="1"/>
</dbReference>
<dbReference type="GO" id="GO:0008234">
    <property type="term" value="F:cysteine-type peptidase activity"/>
    <property type="evidence" value="ECO:0007669"/>
    <property type="project" value="InterPro"/>
</dbReference>
<accession>A0A6A3BAB5</accession>
<feature type="region of interest" description="Disordered" evidence="4">
    <location>
        <begin position="483"/>
        <end position="559"/>
    </location>
</feature>
<feature type="domain" description="Ubiquitin-like protease family profile" evidence="5">
    <location>
        <begin position="789"/>
        <end position="893"/>
    </location>
</feature>
<evidence type="ECO:0000259" key="6">
    <source>
        <dbReference type="Pfam" id="PF09331"/>
    </source>
</evidence>
<evidence type="ECO:0000256" key="1">
    <source>
        <dbReference type="ARBA" id="ARBA00005234"/>
    </source>
</evidence>
<sequence>MKENLVSREKEINSLKYELHMVSKELEIRNEEKNMSMRSAEAANKHHLASVGKIAKLEAECQRLRDLVRKRLPGPAALAQMKQEIDNFGRDFGGPHPKRNVVKNPNSNLSPQMELSAGSFLQSQKVIDYLTMHLLEMEEETKMLKEALASRNSELQAARETCAKTNLRVKSLEAQVHVLNHQTSFELKAINGVYSIDVSLGCEMNFYSAQLTLRNKVSLSKIIASKLSHAQRKMFEDTCFGPWLKVQHPGGDAMLTHLFLQTMTSDLPETIQRRDEEIWFDFPPVYMCFGREEFCLITGLRFGHDDVGRYTRHITRPSWLSRVFLELERPNLHVEDLARLLNKKDGFTRMDDVDVVRVCLLILLHAGFLRREARQPIPNDLIKLVEDLNVWNLFPWGSYLWKATWNKLSSALDDRKSLHGDGSKYTLTGFIWAFKIWIFEAFPAIKTYAIKTSNDIPRAISWKRKRTLQWEDLLRKRFFDGTVDEQPPLREPSPRPELSPHSEPSSDRPDYTPPQRQPSPILSHHRASSPPSPQDRRPAKMPRRLSPCSPPSPQRDELGELRDEVNALREEVGTLRKDDGAWRVEVSTLRGEVAALREMVASLHNEVHTLRNEFTHQTAWTCYYVSVHPNGAKTPQEEARLTCHPSRVPSNRSRGPYPPSRVPPTVQEATVIVEEVPPTILEPDSHGVIYRSIEKPPPVPDMMDESWLSYELPASTLPVSEVERRQLPETIVDNTLWAKTAVDFYLHERSQGCYTDISKLNDEMFLLLDRSWWGVLLGVEDSGYFDGEVFIPILECRHWLLIQLQLPSLKIIVYDSMINYISLSDLRDIIKGWSSHLAKFLDGINYWTHSGHKKLKKFNVTVVRDETVPQQSSRGRGDCGPLVCMCLARLTMGST</sequence>
<reference evidence="7" key="1">
    <citation type="submission" date="2019-09" db="EMBL/GenBank/DDBJ databases">
        <title>Draft genome information of white flower Hibiscus syriacus.</title>
        <authorList>
            <person name="Kim Y.-M."/>
        </authorList>
    </citation>
    <scope>NUCLEOTIDE SEQUENCE [LARGE SCALE GENOMIC DNA]</scope>
    <source>
        <strain evidence="7">YM2019G1</strain>
    </source>
</reference>
<name>A0A6A3BAB5_HIBSY</name>
<dbReference type="PANTHER" id="PTHR48449:SF1">
    <property type="entry name" value="DUF1985 DOMAIN-CONTAINING PROTEIN"/>
    <property type="match status" value="1"/>
</dbReference>
<keyword evidence="8" id="KW-1185">Reference proteome</keyword>
<dbReference type="SUPFAM" id="SSF54001">
    <property type="entry name" value="Cysteine proteinases"/>
    <property type="match status" value="1"/>
</dbReference>
<proteinExistence type="inferred from homology"/>
<evidence type="ECO:0000313" key="7">
    <source>
        <dbReference type="EMBL" id="KAE8713131.1"/>
    </source>
</evidence>
<dbReference type="InterPro" id="IPR008587">
    <property type="entry name" value="FPP_plant"/>
</dbReference>